<dbReference type="InterPro" id="IPR023155">
    <property type="entry name" value="Cyt_c-552/4"/>
</dbReference>
<protein>
    <recommendedName>
        <fullName evidence="4">Cytochrome c-552/4 domain-containing protein</fullName>
    </recommendedName>
</protein>
<dbReference type="PROSITE" id="PS50005">
    <property type="entry name" value="TPR"/>
    <property type="match status" value="1"/>
</dbReference>
<dbReference type="Gene3D" id="1.25.40.10">
    <property type="entry name" value="Tetratricopeptide repeat domain"/>
    <property type="match status" value="2"/>
</dbReference>
<dbReference type="InterPro" id="IPR019734">
    <property type="entry name" value="TPR_rpt"/>
</dbReference>
<feature type="domain" description="Cytochrome c-552/4" evidence="4">
    <location>
        <begin position="163"/>
        <end position="202"/>
    </location>
</feature>
<evidence type="ECO:0000256" key="3">
    <source>
        <dbReference type="SAM" id="SignalP"/>
    </source>
</evidence>
<organism evidence="5 6">
    <name type="scientific">Seongchinamella sediminis</name>
    <dbReference type="NCBI Taxonomy" id="2283635"/>
    <lineage>
        <taxon>Bacteria</taxon>
        <taxon>Pseudomonadati</taxon>
        <taxon>Pseudomonadota</taxon>
        <taxon>Gammaproteobacteria</taxon>
        <taxon>Cellvibrionales</taxon>
        <taxon>Halieaceae</taxon>
        <taxon>Seongchinamella</taxon>
    </lineage>
</organism>
<dbReference type="RefSeq" id="WP_117956359.1">
    <property type="nucleotide sequence ID" value="NZ_QRAN01000018.1"/>
</dbReference>
<dbReference type="GO" id="GO:0016491">
    <property type="term" value="F:oxidoreductase activity"/>
    <property type="evidence" value="ECO:0007669"/>
    <property type="project" value="TreeGrafter"/>
</dbReference>
<keyword evidence="6" id="KW-1185">Reference proteome</keyword>
<dbReference type="EMBL" id="QRAN01000018">
    <property type="protein sequence ID" value="RLQ20948.1"/>
    <property type="molecule type" value="Genomic_DNA"/>
</dbReference>
<evidence type="ECO:0000256" key="2">
    <source>
        <dbReference type="PROSITE-ProRule" id="PRU00339"/>
    </source>
</evidence>
<dbReference type="PANTHER" id="PTHR35038">
    <property type="entry name" value="DISSIMILATORY SULFITE REDUCTASE SIRA"/>
    <property type="match status" value="1"/>
</dbReference>
<dbReference type="Pfam" id="PF13646">
    <property type="entry name" value="HEAT_2"/>
    <property type="match status" value="1"/>
</dbReference>
<evidence type="ECO:0000259" key="4">
    <source>
        <dbReference type="Pfam" id="PF13435"/>
    </source>
</evidence>
<dbReference type="SUPFAM" id="SSF48452">
    <property type="entry name" value="TPR-like"/>
    <property type="match status" value="1"/>
</dbReference>
<dbReference type="OrthoDB" id="9814800at2"/>
<feature type="chain" id="PRO_5017930589" description="Cytochrome c-552/4 domain-containing protein" evidence="3">
    <location>
        <begin position="20"/>
        <end position="750"/>
    </location>
</feature>
<dbReference type="InterPro" id="IPR011989">
    <property type="entry name" value="ARM-like"/>
</dbReference>
<evidence type="ECO:0000313" key="6">
    <source>
        <dbReference type="Proteomes" id="UP000265509"/>
    </source>
</evidence>
<dbReference type="InterPro" id="IPR051829">
    <property type="entry name" value="Multiheme_Cytochr_ET"/>
</dbReference>
<dbReference type="Pfam" id="PF13435">
    <property type="entry name" value="Cytochrome_C554"/>
    <property type="match status" value="2"/>
</dbReference>
<dbReference type="InterPro" id="IPR036280">
    <property type="entry name" value="Multihaem_cyt_sf"/>
</dbReference>
<evidence type="ECO:0000256" key="1">
    <source>
        <dbReference type="ARBA" id="ARBA00022729"/>
    </source>
</evidence>
<reference evidence="5 6" key="1">
    <citation type="submission" date="2018-07" db="EMBL/GenBank/DDBJ databases">
        <title>Halioglobus sp. genome submission.</title>
        <authorList>
            <person name="Ye M.-Q."/>
            <person name="Du Z.-J."/>
        </authorList>
    </citation>
    <scope>NUCLEOTIDE SEQUENCE [LARGE SCALE GENOMIC DNA]</scope>
    <source>
        <strain evidence="5 6">U0301</strain>
    </source>
</reference>
<dbReference type="AlphaFoldDB" id="A0A3L7DTQ1"/>
<sequence length="750" mass="82940">MLNRFVLLVLLCASTSLYASEDKFLGAESCRDCHRGEYEAWTGSHHDLAMQLPAPDTVLGDFNDASFSYNGITTRFYRAGDKYMVRTDGEDGKLSDYEVAYVFGVYPLQQYLLPLSRGRLQALSIAWDARPQSEGGQRWYHLYPDETIDYRDPLHWTGAYQNWNTRCAECHSTDLQKHYDRDSRSFATRYAEIDVSCEACHGPGADHVQLAREGKLDDAHHGGFATGLAQRGLWSFPPGEAIARRGEPLQSRAQIDSCGRCHSRRGTLGDYHYGADLLDTHRLSLPRSPLYHYDGQILDEVYVYGSFVQSRMHQAGVVCSNCHEPHSNALRAPGNGVCAQCHQPASYDTPDHHFHPADSSGASCANCHMPETTYMGVDPRRDHSMRVPRPDLSVVIGTPNACNQCHSDQSPQWALDALREHGISFRDTGSHPARSFAAAELGDSRAVPGLAQLANDSQAAPIWRAAAMEALGQAGGREATQTMASLLYHDDSIIRSSTVRSLEQFVSLPQRYQLLTPLLDDPILAVRMEVAESLAGVPLDQVKPAEADALRALFKEYLAVQEQHTDMPGVLIQLALFHSTRGDAPSAERAYREALVLNSQLLPAYLNLADLLRGQGRDEEARKLLLEALAVAPENGNTLHALGLLEARSENPDAALDYLGKAAARETLGTRHRFVYAIALHDLGQPRQALAELDALHRLFPADQQVLLALANYSAELGDTARARAYADKLLALAPRNSNYQQLRHSLQEK</sequence>
<dbReference type="Pfam" id="PF13424">
    <property type="entry name" value="TPR_12"/>
    <property type="match status" value="1"/>
</dbReference>
<comment type="caution">
    <text evidence="5">The sequence shown here is derived from an EMBL/GenBank/DDBJ whole genome shotgun (WGS) entry which is preliminary data.</text>
</comment>
<feature type="domain" description="Cytochrome c-552/4" evidence="4">
    <location>
        <begin position="30"/>
        <end position="51"/>
    </location>
</feature>
<dbReference type="SMART" id="SM00028">
    <property type="entry name" value="TPR"/>
    <property type="match status" value="3"/>
</dbReference>
<dbReference type="Gene3D" id="1.25.10.10">
    <property type="entry name" value="Leucine-rich Repeat Variant"/>
    <property type="match status" value="1"/>
</dbReference>
<name>A0A3L7DTQ1_9GAMM</name>
<dbReference type="SUPFAM" id="SSF48695">
    <property type="entry name" value="Multiheme cytochromes"/>
    <property type="match status" value="1"/>
</dbReference>
<dbReference type="InterPro" id="IPR011990">
    <property type="entry name" value="TPR-like_helical_dom_sf"/>
</dbReference>
<gene>
    <name evidence="5" type="ORF">DWB85_15390</name>
</gene>
<evidence type="ECO:0000313" key="5">
    <source>
        <dbReference type="EMBL" id="RLQ20948.1"/>
    </source>
</evidence>
<keyword evidence="1 3" id="KW-0732">Signal</keyword>
<dbReference type="Gene3D" id="1.10.1130.10">
    <property type="entry name" value="Flavocytochrome C3, Chain A"/>
    <property type="match status" value="2"/>
</dbReference>
<accession>A0A3L7DTQ1</accession>
<feature type="signal peptide" evidence="3">
    <location>
        <begin position="1"/>
        <end position="19"/>
    </location>
</feature>
<keyword evidence="2" id="KW-0802">TPR repeat</keyword>
<feature type="repeat" description="TPR" evidence="2">
    <location>
        <begin position="602"/>
        <end position="635"/>
    </location>
</feature>
<dbReference type="Proteomes" id="UP000265509">
    <property type="component" value="Unassembled WGS sequence"/>
</dbReference>
<dbReference type="PANTHER" id="PTHR35038:SF8">
    <property type="entry name" value="C-TYPE POLYHEME CYTOCHROME OMCC"/>
    <property type="match status" value="1"/>
</dbReference>
<proteinExistence type="predicted"/>